<dbReference type="PANTHER" id="PTHR34475">
    <property type="match status" value="1"/>
</dbReference>
<dbReference type="EMBL" id="JASKHM010000009">
    <property type="protein sequence ID" value="MEQ4484044.1"/>
    <property type="molecule type" value="Genomic_DNA"/>
</dbReference>
<dbReference type="InterPro" id="IPR010982">
    <property type="entry name" value="Lambda_DNA-bd_dom_sf"/>
</dbReference>
<dbReference type="PANTHER" id="PTHR34475:SF1">
    <property type="entry name" value="CYTOSKELETON PROTEIN RODZ"/>
    <property type="match status" value="1"/>
</dbReference>
<organism evidence="4 5">
    <name type="scientific">Cohnella silvisoli</name>
    <dbReference type="NCBI Taxonomy" id="2873699"/>
    <lineage>
        <taxon>Bacteria</taxon>
        <taxon>Bacillati</taxon>
        <taxon>Bacillota</taxon>
        <taxon>Bacilli</taxon>
        <taxon>Bacillales</taxon>
        <taxon>Paenibacillaceae</taxon>
        <taxon>Cohnella</taxon>
    </lineage>
</organism>
<dbReference type="Pfam" id="PF13413">
    <property type="entry name" value="HTH_25"/>
    <property type="match status" value="1"/>
</dbReference>
<dbReference type="Gene3D" id="1.10.260.40">
    <property type="entry name" value="lambda repressor-like DNA-binding domains"/>
    <property type="match status" value="1"/>
</dbReference>
<dbReference type="SUPFAM" id="SSF47413">
    <property type="entry name" value="lambda repressor-like DNA-binding domains"/>
    <property type="match status" value="1"/>
</dbReference>
<dbReference type="RefSeq" id="WP_232186415.1">
    <property type="nucleotide sequence ID" value="NZ_JAIOAP010000008.1"/>
</dbReference>
<feature type="region of interest" description="Disordered" evidence="1">
    <location>
        <begin position="135"/>
        <end position="176"/>
    </location>
</feature>
<feature type="domain" description="HTH cro/C1-type" evidence="3">
    <location>
        <begin position="7"/>
        <end position="64"/>
    </location>
</feature>
<accession>A0ABV1KVG1</accession>
<protein>
    <submittedName>
        <fullName evidence="4">DUF4115 domain-containing protein</fullName>
    </submittedName>
</protein>
<gene>
    <name evidence="4" type="ORF">QJS35_16720</name>
</gene>
<dbReference type="CDD" id="cd00093">
    <property type="entry name" value="HTH_XRE"/>
    <property type="match status" value="1"/>
</dbReference>
<evidence type="ECO:0000256" key="1">
    <source>
        <dbReference type="SAM" id="MobiDB-lite"/>
    </source>
</evidence>
<name>A0ABV1KVG1_9BACL</name>
<dbReference type="Proteomes" id="UP001493487">
    <property type="component" value="Unassembled WGS sequence"/>
</dbReference>
<evidence type="ECO:0000259" key="3">
    <source>
        <dbReference type="SMART" id="SM00530"/>
    </source>
</evidence>
<keyword evidence="5" id="KW-1185">Reference proteome</keyword>
<evidence type="ECO:0000313" key="4">
    <source>
        <dbReference type="EMBL" id="MEQ4484044.1"/>
    </source>
</evidence>
<dbReference type="InterPro" id="IPR025194">
    <property type="entry name" value="RodZ-like_C"/>
</dbReference>
<reference evidence="4 5" key="1">
    <citation type="journal article" date="2023" name="Genome Announc.">
        <title>Pan-Genome Analyses of the Genus Cohnella and Proposal of the Novel Species Cohnella silvisoli sp. nov., Isolated from Forest Soil.</title>
        <authorList>
            <person name="Wang C."/>
            <person name="Mao L."/>
            <person name="Bao G."/>
            <person name="Zhu H."/>
        </authorList>
    </citation>
    <scope>NUCLEOTIDE SEQUENCE [LARGE SCALE GENOMIC DNA]</scope>
    <source>
        <strain evidence="4 5">NL03-T5-1</strain>
    </source>
</reference>
<sequence length="283" mass="31583">MSDLGALLRKAREQRGYTLDDIQEYTKIRKRYLEAIETGDYKVLPGSFYVRAFVKTYAESVGLDAEEVLRLYHKELPQPPAAETVRTEPRIKAGRRSVQHNDRWGKVAVSLLMWAFPILIVVVVYIYLSNNKGPGTQELNTNPPITTQTASPSASETVSPSTTPSESVTPPPPASNAVTLTLKETRNNVNYYEVTPGTGHKLKLEITGESWIEVRADGKKGKKLFYKSVREAQPLTFDMTTPLYVSVGRTDHVTFYVDDVTFDDGNKPGTTRYMFTPAAGTVQ</sequence>
<evidence type="ECO:0000313" key="5">
    <source>
        <dbReference type="Proteomes" id="UP001493487"/>
    </source>
</evidence>
<dbReference type="Pfam" id="PF13464">
    <property type="entry name" value="RodZ_C"/>
    <property type="match status" value="1"/>
</dbReference>
<keyword evidence="2" id="KW-0472">Membrane</keyword>
<comment type="caution">
    <text evidence="4">The sequence shown here is derived from an EMBL/GenBank/DDBJ whole genome shotgun (WGS) entry which is preliminary data.</text>
</comment>
<keyword evidence="2" id="KW-1133">Transmembrane helix</keyword>
<proteinExistence type="predicted"/>
<dbReference type="SMART" id="SM00530">
    <property type="entry name" value="HTH_XRE"/>
    <property type="match status" value="1"/>
</dbReference>
<dbReference type="InterPro" id="IPR050400">
    <property type="entry name" value="Bact_Cytoskel_RodZ"/>
</dbReference>
<evidence type="ECO:0000256" key="2">
    <source>
        <dbReference type="SAM" id="Phobius"/>
    </source>
</evidence>
<keyword evidence="2" id="KW-0812">Transmembrane</keyword>
<feature type="compositionally biased region" description="Low complexity" evidence="1">
    <location>
        <begin position="149"/>
        <end position="168"/>
    </location>
</feature>
<feature type="compositionally biased region" description="Polar residues" evidence="1">
    <location>
        <begin position="135"/>
        <end position="148"/>
    </location>
</feature>
<feature type="transmembrane region" description="Helical" evidence="2">
    <location>
        <begin position="104"/>
        <end position="128"/>
    </location>
</feature>
<dbReference type="InterPro" id="IPR001387">
    <property type="entry name" value="Cro/C1-type_HTH"/>
</dbReference>